<dbReference type="GO" id="GO:0005524">
    <property type="term" value="F:ATP binding"/>
    <property type="evidence" value="ECO:0007669"/>
    <property type="project" value="UniProtKB-KW"/>
</dbReference>
<dbReference type="Gene3D" id="3.30.565.10">
    <property type="entry name" value="Histidine kinase-like ATPase, C-terminal domain"/>
    <property type="match status" value="1"/>
</dbReference>
<accession>A0ABS1Y7S2</accession>
<proteinExistence type="predicted"/>
<protein>
    <submittedName>
        <fullName evidence="1">ATP-binding protein</fullName>
    </submittedName>
</protein>
<dbReference type="EMBL" id="JAACBX020000002">
    <property type="protein sequence ID" value="MBM0244430.1"/>
    <property type="molecule type" value="Genomic_DNA"/>
</dbReference>
<name>A0ABS1Y7S2_9CORY</name>
<organism evidence="1 2">
    <name type="scientific">Corynebacterium macginleyi</name>
    <dbReference type="NCBI Taxonomy" id="38290"/>
    <lineage>
        <taxon>Bacteria</taxon>
        <taxon>Bacillati</taxon>
        <taxon>Actinomycetota</taxon>
        <taxon>Actinomycetes</taxon>
        <taxon>Mycobacteriales</taxon>
        <taxon>Corynebacteriaceae</taxon>
        <taxon>Corynebacterium</taxon>
    </lineage>
</organism>
<sequence>MAQSKSSFEIEKTIHLAPTESIQHALGANHDICSGIDELVDNSIDAMAENICIVFHVDGNKLTQIAVHDDGRGMDAATMERVLRLGGHESQSHSNIGIYGMGLKEGSYANADTVTVLSRVKGQFPTGIQLHKESFTADVLKQQATTAAWNLRDRLVDLKRGTSILWNDLTGIYEGSDTREADAFLSGTIEKLRRHLGIRYHRFLHDNWVSIKIFMLYDAFDPVPAPSIKPIDPCGYRKPGDRLYPLHLTERGREDGPRVTAHIWNNRSKSDEFILEGKDELGHQGFYIYIADRLITQGGWCGFQEPRKDYKLLRVVIDDPRVINEYITISPQKGSVRLGEGFHRFIDELRVCGEPEKNFDAVCSDAIAVLRNSNKKSGNPDVLTEAGQGIAPVIKEIIEDEANLKKGDPVNVVWTELEGDKFVEVSPRDSTIKINRKYRKMVNPGRGSLNDAPLLKTLLYLLFNDVATSKQTRKSKANASLWAELLTTAAKEQERQENLRLGLD</sequence>
<dbReference type="Proteomes" id="UP001518680">
    <property type="component" value="Unassembled WGS sequence"/>
</dbReference>
<gene>
    <name evidence="1" type="ORF">GWO63_009220</name>
</gene>
<dbReference type="SUPFAM" id="SSF55874">
    <property type="entry name" value="ATPase domain of HSP90 chaperone/DNA topoisomerase II/histidine kinase"/>
    <property type="match status" value="1"/>
</dbReference>
<evidence type="ECO:0000313" key="1">
    <source>
        <dbReference type="EMBL" id="MBM0244430.1"/>
    </source>
</evidence>
<keyword evidence="1" id="KW-0547">Nucleotide-binding</keyword>
<evidence type="ECO:0000313" key="2">
    <source>
        <dbReference type="Proteomes" id="UP001518680"/>
    </source>
</evidence>
<reference evidence="1 2" key="1">
    <citation type="submission" date="2021-01" db="EMBL/GenBank/DDBJ databases">
        <title>Complete genome sequences of Corynebacterium macginleyi strains isolated from infectious keratitis.</title>
        <authorList>
            <person name="Sagerfors S."/>
            <person name="Poehlein A."/>
            <person name="Soderquist B."/>
            <person name="Bruggemann H."/>
        </authorList>
    </citation>
    <scope>NUCLEOTIDE SEQUENCE [LARGE SCALE GENOMIC DNA]</scope>
    <source>
        <strain evidence="1 2">12T220</strain>
    </source>
</reference>
<dbReference type="InterPro" id="IPR036890">
    <property type="entry name" value="HATPase_C_sf"/>
</dbReference>
<comment type="caution">
    <text evidence="1">The sequence shown here is derived from an EMBL/GenBank/DDBJ whole genome shotgun (WGS) entry which is preliminary data.</text>
</comment>
<keyword evidence="1" id="KW-0067">ATP-binding</keyword>
<dbReference type="RefSeq" id="WP_200446481.1">
    <property type="nucleotide sequence ID" value="NZ_CP068292.1"/>
</dbReference>
<keyword evidence="2" id="KW-1185">Reference proteome</keyword>
<dbReference type="Pfam" id="PF13589">
    <property type="entry name" value="HATPase_c_3"/>
    <property type="match status" value="1"/>
</dbReference>